<accession>B9KBR0</accession>
<evidence type="ECO:0000259" key="5">
    <source>
        <dbReference type="PROSITE" id="PS50893"/>
    </source>
</evidence>
<proteinExistence type="inferred from homology"/>
<dbReference type="AlphaFoldDB" id="B9KBR0"/>
<dbReference type="InterPro" id="IPR003593">
    <property type="entry name" value="AAA+_ATPase"/>
</dbReference>
<dbReference type="GO" id="GO:0016887">
    <property type="term" value="F:ATP hydrolysis activity"/>
    <property type="evidence" value="ECO:0007669"/>
    <property type="project" value="InterPro"/>
</dbReference>
<sequence>MKKVMELVDVWKVYDLGEVKVEALRGVSFEVFQGEYVIIIGPSGSGKSTLLHILGCLDRPTKGKVLIEGEDVSKMSDRKLAQVRNRKIGFVFQSYNLLPRLNALENVELPMIYAGVPARERRKRAKELLELVGLGDRLHHRPNQLSGGQQQRVAIARALANDPVFILADEPTGNLDTKTGEEILELFRKLHEMGKTLVVVTHNLEMVDEGTCIVRIRDGRIEDVERRGVVYGDT</sequence>
<dbReference type="InterPro" id="IPR027417">
    <property type="entry name" value="P-loop_NTPase"/>
</dbReference>
<dbReference type="FunFam" id="3.40.50.300:FF:000032">
    <property type="entry name" value="Export ABC transporter ATP-binding protein"/>
    <property type="match status" value="1"/>
</dbReference>
<organism evidence="6 7">
    <name type="scientific">Thermotoga neapolitana (strain ATCC 49049 / DSM 4359 / NBRC 107923 / NS-E)</name>
    <dbReference type="NCBI Taxonomy" id="309803"/>
    <lineage>
        <taxon>Bacteria</taxon>
        <taxon>Thermotogati</taxon>
        <taxon>Thermotogota</taxon>
        <taxon>Thermotogae</taxon>
        <taxon>Thermotogales</taxon>
        <taxon>Thermotogaceae</taxon>
        <taxon>Thermotoga</taxon>
    </lineage>
</organism>
<evidence type="ECO:0000256" key="4">
    <source>
        <dbReference type="ARBA" id="ARBA00022840"/>
    </source>
</evidence>
<keyword evidence="4 6" id="KW-0067">ATP-binding</keyword>
<dbReference type="SUPFAM" id="SSF52540">
    <property type="entry name" value="P-loop containing nucleoside triphosphate hydrolases"/>
    <property type="match status" value="1"/>
</dbReference>
<dbReference type="GO" id="GO:0005524">
    <property type="term" value="F:ATP binding"/>
    <property type="evidence" value="ECO:0007669"/>
    <property type="project" value="UniProtKB-KW"/>
</dbReference>
<feature type="domain" description="ABC transporter" evidence="5">
    <location>
        <begin position="5"/>
        <end position="234"/>
    </location>
</feature>
<keyword evidence="7" id="KW-1185">Reference proteome</keyword>
<dbReference type="EMBL" id="CP000916">
    <property type="protein sequence ID" value="ACM22456.1"/>
    <property type="molecule type" value="Genomic_DNA"/>
</dbReference>
<dbReference type="KEGG" id="tna:CTN_0280"/>
<reference evidence="6 7" key="1">
    <citation type="journal article" date="2009" name="Biosci. Biotechnol. Biochem.">
        <title>WeGAS: a web-based microbial genome annotation system.</title>
        <authorList>
            <person name="Lee D."/>
            <person name="Seo H."/>
            <person name="Park C."/>
            <person name="Park K."/>
        </authorList>
    </citation>
    <scope>NUCLEOTIDE SEQUENCE [LARGE SCALE GENOMIC DNA]</scope>
    <source>
        <strain evidence="7">ATCC 49049 / DSM 4359 / NBRC 107923 / NS-E</strain>
    </source>
</reference>
<evidence type="ECO:0000256" key="3">
    <source>
        <dbReference type="ARBA" id="ARBA00022741"/>
    </source>
</evidence>
<evidence type="ECO:0000313" key="7">
    <source>
        <dbReference type="Proteomes" id="UP000000445"/>
    </source>
</evidence>
<dbReference type="Gene3D" id="3.40.50.300">
    <property type="entry name" value="P-loop containing nucleotide triphosphate hydrolases"/>
    <property type="match status" value="1"/>
</dbReference>
<gene>
    <name evidence="6" type="ordered locus">CTN_0280</name>
</gene>
<keyword evidence="2" id="KW-0813">Transport</keyword>
<dbReference type="Pfam" id="PF00005">
    <property type="entry name" value="ABC_tran"/>
    <property type="match status" value="1"/>
</dbReference>
<dbReference type="STRING" id="309803.CTN_0280"/>
<dbReference type="PANTHER" id="PTHR42798:SF6">
    <property type="entry name" value="CELL DIVISION ATP-BINDING PROTEIN FTSE"/>
    <property type="match status" value="1"/>
</dbReference>
<dbReference type="SMART" id="SM00382">
    <property type="entry name" value="AAA"/>
    <property type="match status" value="1"/>
</dbReference>
<dbReference type="PROSITE" id="PS00211">
    <property type="entry name" value="ABC_TRANSPORTER_1"/>
    <property type="match status" value="1"/>
</dbReference>
<dbReference type="InterPro" id="IPR003439">
    <property type="entry name" value="ABC_transporter-like_ATP-bd"/>
</dbReference>
<protein>
    <submittedName>
        <fullName evidence="6">ABC transporter, ATP-binding protein</fullName>
    </submittedName>
</protein>
<evidence type="ECO:0000256" key="2">
    <source>
        <dbReference type="ARBA" id="ARBA00022448"/>
    </source>
</evidence>
<dbReference type="InterPro" id="IPR017911">
    <property type="entry name" value="MacB-like_ATP-bd"/>
</dbReference>
<name>B9KBR0_THENN</name>
<evidence type="ECO:0000256" key="1">
    <source>
        <dbReference type="ARBA" id="ARBA00005417"/>
    </source>
</evidence>
<keyword evidence="3" id="KW-0547">Nucleotide-binding</keyword>
<comment type="similarity">
    <text evidence="1">Belongs to the ABC transporter superfamily.</text>
</comment>
<dbReference type="InterPro" id="IPR017871">
    <property type="entry name" value="ABC_transporter-like_CS"/>
</dbReference>
<dbReference type="GO" id="GO:0022857">
    <property type="term" value="F:transmembrane transporter activity"/>
    <property type="evidence" value="ECO:0007669"/>
    <property type="project" value="UniProtKB-ARBA"/>
</dbReference>
<evidence type="ECO:0000313" key="6">
    <source>
        <dbReference type="EMBL" id="ACM22456.1"/>
    </source>
</evidence>
<dbReference type="PANTHER" id="PTHR42798">
    <property type="entry name" value="LIPOPROTEIN-RELEASING SYSTEM ATP-BINDING PROTEIN LOLD"/>
    <property type="match status" value="1"/>
</dbReference>
<dbReference type="PROSITE" id="PS50893">
    <property type="entry name" value="ABC_TRANSPORTER_2"/>
    <property type="match status" value="1"/>
</dbReference>
<dbReference type="GO" id="GO:0098796">
    <property type="term" value="C:membrane protein complex"/>
    <property type="evidence" value="ECO:0007669"/>
    <property type="project" value="UniProtKB-ARBA"/>
</dbReference>
<dbReference type="RefSeq" id="WP_015918785.1">
    <property type="nucleotide sequence ID" value="NC_011978.1"/>
</dbReference>
<dbReference type="CDD" id="cd03255">
    <property type="entry name" value="ABC_MJ0796_LolCDE_FtsE"/>
    <property type="match status" value="1"/>
</dbReference>
<dbReference type="Proteomes" id="UP000000445">
    <property type="component" value="Chromosome"/>
</dbReference>
<dbReference type="HOGENOM" id="CLU_000604_1_22_0"/>
<dbReference type="eggNOG" id="COG1136">
    <property type="taxonomic scope" value="Bacteria"/>
</dbReference>